<dbReference type="PANTHER" id="PTHR44846:SF1">
    <property type="entry name" value="MANNOSYL-D-GLYCERATE TRANSPORT_METABOLISM SYSTEM REPRESSOR MNGR-RELATED"/>
    <property type="match status" value="1"/>
</dbReference>
<evidence type="ECO:0000256" key="3">
    <source>
        <dbReference type="ARBA" id="ARBA00023163"/>
    </source>
</evidence>
<dbReference type="InterPro" id="IPR036388">
    <property type="entry name" value="WH-like_DNA-bd_sf"/>
</dbReference>
<evidence type="ECO:0000259" key="4">
    <source>
        <dbReference type="PROSITE" id="PS50949"/>
    </source>
</evidence>
<dbReference type="PATRIC" id="fig|1423715.3.peg.1507"/>
<dbReference type="EMBL" id="AZDV01000009">
    <property type="protein sequence ID" value="KRK95354.1"/>
    <property type="molecule type" value="Genomic_DNA"/>
</dbReference>
<comment type="caution">
    <text evidence="5">The sequence shown here is derived from an EMBL/GenBank/DDBJ whole genome shotgun (WGS) entry which is preliminary data.</text>
</comment>
<dbReference type="Pfam" id="PF00392">
    <property type="entry name" value="GntR"/>
    <property type="match status" value="1"/>
</dbReference>
<dbReference type="SMART" id="SM00345">
    <property type="entry name" value="HTH_GNTR"/>
    <property type="match status" value="1"/>
</dbReference>
<sequence>MYKYEKVVRNIIRDIDLEILRPESNLPTDEQLMKRYTVSRVTARKAVQELIDQGYVVKDSGKRLIGQQHNTQAKSLDYFQNLMPIVLTSEITNVITEIDVQQANPFSEKVFGRNVGAYFVANLWYQTANTIVANEQSLIPAEVVSQAGIDMYDKKTVQQLIETKVYRLGYNAAVTIDTLTPKSHDFKHVIQGNSQDVFYKLTENIYNKEQNVIIYNEYYLSTKNAYLKLHTR</sequence>
<feature type="domain" description="HTH gntR-type" evidence="4">
    <location>
        <begin position="1"/>
        <end position="69"/>
    </location>
</feature>
<dbReference type="SUPFAM" id="SSF46785">
    <property type="entry name" value="Winged helix' DNA-binding domain"/>
    <property type="match status" value="1"/>
</dbReference>
<dbReference type="InterPro" id="IPR050679">
    <property type="entry name" value="Bact_HTH_transcr_reg"/>
</dbReference>
<dbReference type="GO" id="GO:0003677">
    <property type="term" value="F:DNA binding"/>
    <property type="evidence" value="ECO:0007669"/>
    <property type="project" value="UniProtKB-KW"/>
</dbReference>
<evidence type="ECO:0000313" key="5">
    <source>
        <dbReference type="EMBL" id="KRK95354.1"/>
    </source>
</evidence>
<dbReference type="GO" id="GO:0003700">
    <property type="term" value="F:DNA-binding transcription factor activity"/>
    <property type="evidence" value="ECO:0007669"/>
    <property type="project" value="InterPro"/>
</dbReference>
<evidence type="ECO:0000256" key="1">
    <source>
        <dbReference type="ARBA" id="ARBA00023015"/>
    </source>
</evidence>
<dbReference type="RefSeq" id="WP_057802303.1">
    <property type="nucleotide sequence ID" value="NZ_AZDV01000009.1"/>
</dbReference>
<name>A0A0R1LSR1_9LACO</name>
<proteinExistence type="predicted"/>
<keyword evidence="3" id="KW-0804">Transcription</keyword>
<accession>A0A0R1LSR1</accession>
<evidence type="ECO:0000256" key="2">
    <source>
        <dbReference type="ARBA" id="ARBA00023125"/>
    </source>
</evidence>
<dbReference type="OrthoDB" id="9815017at2"/>
<keyword evidence="6" id="KW-1185">Reference proteome</keyword>
<dbReference type="STRING" id="1423715.FD25_GL001471"/>
<dbReference type="Proteomes" id="UP000051955">
    <property type="component" value="Unassembled WGS sequence"/>
</dbReference>
<keyword evidence="2" id="KW-0238">DNA-binding</keyword>
<dbReference type="Gene3D" id="1.10.10.10">
    <property type="entry name" value="Winged helix-like DNA-binding domain superfamily/Winged helix DNA-binding domain"/>
    <property type="match status" value="1"/>
</dbReference>
<gene>
    <name evidence="5" type="ORF">FD25_GL001471</name>
</gene>
<evidence type="ECO:0000313" key="6">
    <source>
        <dbReference type="Proteomes" id="UP000051955"/>
    </source>
</evidence>
<protein>
    <recommendedName>
        <fullName evidence="4">HTH gntR-type domain-containing protein</fullName>
    </recommendedName>
</protein>
<dbReference type="PROSITE" id="PS50949">
    <property type="entry name" value="HTH_GNTR"/>
    <property type="match status" value="1"/>
</dbReference>
<dbReference type="InterPro" id="IPR036390">
    <property type="entry name" value="WH_DNA-bd_sf"/>
</dbReference>
<dbReference type="PANTHER" id="PTHR44846">
    <property type="entry name" value="MANNOSYL-D-GLYCERATE TRANSPORT/METABOLISM SYSTEM REPRESSOR MNGR-RELATED"/>
    <property type="match status" value="1"/>
</dbReference>
<dbReference type="InterPro" id="IPR000524">
    <property type="entry name" value="Tscrpt_reg_HTH_GntR"/>
</dbReference>
<dbReference type="AlphaFoldDB" id="A0A0R1LSR1"/>
<keyword evidence="1" id="KW-0805">Transcription regulation</keyword>
<dbReference type="PRINTS" id="PR00035">
    <property type="entry name" value="HTHGNTR"/>
</dbReference>
<dbReference type="GO" id="GO:0045892">
    <property type="term" value="P:negative regulation of DNA-templated transcription"/>
    <property type="evidence" value="ECO:0007669"/>
    <property type="project" value="TreeGrafter"/>
</dbReference>
<organism evidence="5 6">
    <name type="scientific">Levilactobacillus acidifarinae DSM 19394 = JCM 15949</name>
    <dbReference type="NCBI Taxonomy" id="1423715"/>
    <lineage>
        <taxon>Bacteria</taxon>
        <taxon>Bacillati</taxon>
        <taxon>Bacillota</taxon>
        <taxon>Bacilli</taxon>
        <taxon>Lactobacillales</taxon>
        <taxon>Lactobacillaceae</taxon>
        <taxon>Levilactobacillus</taxon>
    </lineage>
</organism>
<reference evidence="5 6" key="1">
    <citation type="journal article" date="2015" name="Genome Announc.">
        <title>Expanding the biotechnology potential of lactobacilli through comparative genomics of 213 strains and associated genera.</title>
        <authorList>
            <person name="Sun Z."/>
            <person name="Harris H.M."/>
            <person name="McCann A."/>
            <person name="Guo C."/>
            <person name="Argimon S."/>
            <person name="Zhang W."/>
            <person name="Yang X."/>
            <person name="Jeffery I.B."/>
            <person name="Cooney J.C."/>
            <person name="Kagawa T.F."/>
            <person name="Liu W."/>
            <person name="Song Y."/>
            <person name="Salvetti E."/>
            <person name="Wrobel A."/>
            <person name="Rasinkangas P."/>
            <person name="Parkhill J."/>
            <person name="Rea M.C."/>
            <person name="O'Sullivan O."/>
            <person name="Ritari J."/>
            <person name="Douillard F.P."/>
            <person name="Paul Ross R."/>
            <person name="Yang R."/>
            <person name="Briner A.E."/>
            <person name="Felis G.E."/>
            <person name="de Vos W.M."/>
            <person name="Barrangou R."/>
            <person name="Klaenhammer T.R."/>
            <person name="Caufield P.W."/>
            <person name="Cui Y."/>
            <person name="Zhang H."/>
            <person name="O'Toole P.W."/>
        </authorList>
    </citation>
    <scope>NUCLEOTIDE SEQUENCE [LARGE SCALE GENOMIC DNA]</scope>
    <source>
        <strain evidence="5 6">DSM 19394</strain>
    </source>
</reference>
<dbReference type="CDD" id="cd07377">
    <property type="entry name" value="WHTH_GntR"/>
    <property type="match status" value="1"/>
</dbReference>